<dbReference type="GO" id="GO:0006384">
    <property type="term" value="P:transcription initiation at RNA polymerase III promoter"/>
    <property type="evidence" value="ECO:0007669"/>
    <property type="project" value="InterPro"/>
</dbReference>
<keyword evidence="4" id="KW-1185">Reference proteome</keyword>
<proteinExistence type="predicted"/>
<reference evidence="4" key="2">
    <citation type="submission" date="2009-11" db="EMBL/GenBank/DDBJ databases">
        <title>The Genome Sequence of Allomyces macrogynus strain ATCC 38327.</title>
        <authorList>
            <consortium name="The Broad Institute Genome Sequencing Platform"/>
            <person name="Russ C."/>
            <person name="Cuomo C."/>
            <person name="Shea T."/>
            <person name="Young S.K."/>
            <person name="Zeng Q."/>
            <person name="Koehrsen M."/>
            <person name="Haas B."/>
            <person name="Borodovsky M."/>
            <person name="Guigo R."/>
            <person name="Alvarado L."/>
            <person name="Berlin A."/>
            <person name="Borenstein D."/>
            <person name="Chen Z."/>
            <person name="Engels R."/>
            <person name="Freedman E."/>
            <person name="Gellesch M."/>
            <person name="Goldberg J."/>
            <person name="Griggs A."/>
            <person name="Gujja S."/>
            <person name="Heiman D."/>
            <person name="Hepburn T."/>
            <person name="Howarth C."/>
            <person name="Jen D."/>
            <person name="Larson L."/>
            <person name="Lewis B."/>
            <person name="Mehta T."/>
            <person name="Park D."/>
            <person name="Pearson M."/>
            <person name="Roberts A."/>
            <person name="Saif S."/>
            <person name="Shenoy N."/>
            <person name="Sisk P."/>
            <person name="Stolte C."/>
            <person name="Sykes S."/>
            <person name="Walk T."/>
            <person name="White J."/>
            <person name="Yandava C."/>
            <person name="Burger G."/>
            <person name="Gray M.W."/>
            <person name="Holland P.W.H."/>
            <person name="King N."/>
            <person name="Lang F.B.F."/>
            <person name="Roger A.J."/>
            <person name="Ruiz-Trillo I."/>
            <person name="Lander E."/>
            <person name="Nusbaum C."/>
        </authorList>
    </citation>
    <scope>NUCLEOTIDE SEQUENCE [LARGE SCALE GENOMIC DNA]</scope>
    <source>
        <strain evidence="4">ATCC 38327</strain>
    </source>
</reference>
<evidence type="ECO:0000313" key="3">
    <source>
        <dbReference type="EMBL" id="KNE70043.1"/>
    </source>
</evidence>
<dbReference type="GO" id="GO:0001003">
    <property type="term" value="F:RNA polymerase III type 2 promoter sequence-specific DNA binding"/>
    <property type="evidence" value="ECO:0007669"/>
    <property type="project" value="TreeGrafter"/>
</dbReference>
<gene>
    <name evidence="3" type="ORF">AMAG_20221</name>
</gene>
<dbReference type="InterPro" id="IPR019136">
    <property type="entry name" value="TF_IIIC_su-5_HTH"/>
</dbReference>
<feature type="compositionally biased region" description="Low complexity" evidence="1">
    <location>
        <begin position="274"/>
        <end position="297"/>
    </location>
</feature>
<reference evidence="3 4" key="1">
    <citation type="submission" date="2009-11" db="EMBL/GenBank/DDBJ databases">
        <title>Annotation of Allomyces macrogynus ATCC 38327.</title>
        <authorList>
            <consortium name="The Broad Institute Genome Sequencing Platform"/>
            <person name="Russ C."/>
            <person name="Cuomo C."/>
            <person name="Burger G."/>
            <person name="Gray M.W."/>
            <person name="Holland P.W.H."/>
            <person name="King N."/>
            <person name="Lang F.B.F."/>
            <person name="Roger A.J."/>
            <person name="Ruiz-Trillo I."/>
            <person name="Young S.K."/>
            <person name="Zeng Q."/>
            <person name="Gargeya S."/>
            <person name="Fitzgerald M."/>
            <person name="Haas B."/>
            <person name="Abouelleil A."/>
            <person name="Alvarado L."/>
            <person name="Arachchi H.M."/>
            <person name="Berlin A."/>
            <person name="Chapman S.B."/>
            <person name="Gearin G."/>
            <person name="Goldberg J."/>
            <person name="Griggs A."/>
            <person name="Gujja S."/>
            <person name="Hansen M."/>
            <person name="Heiman D."/>
            <person name="Howarth C."/>
            <person name="Larimer J."/>
            <person name="Lui A."/>
            <person name="MacDonald P.J.P."/>
            <person name="McCowen C."/>
            <person name="Montmayeur A."/>
            <person name="Murphy C."/>
            <person name="Neiman D."/>
            <person name="Pearson M."/>
            <person name="Priest M."/>
            <person name="Roberts A."/>
            <person name="Saif S."/>
            <person name="Shea T."/>
            <person name="Sisk P."/>
            <person name="Stolte C."/>
            <person name="Sykes S."/>
            <person name="Wortman J."/>
            <person name="Nusbaum C."/>
            <person name="Birren B."/>
        </authorList>
    </citation>
    <scope>NUCLEOTIDE SEQUENCE [LARGE SCALE GENOMIC DNA]</scope>
    <source>
        <strain evidence="3 4">ATCC 38327</strain>
    </source>
</reference>
<feature type="compositionally biased region" description="Acidic residues" evidence="1">
    <location>
        <begin position="457"/>
        <end position="471"/>
    </location>
</feature>
<evidence type="ECO:0000259" key="2">
    <source>
        <dbReference type="Pfam" id="PF09734"/>
    </source>
</evidence>
<feature type="region of interest" description="Disordered" evidence="1">
    <location>
        <begin position="457"/>
        <end position="511"/>
    </location>
</feature>
<dbReference type="OMA" id="PWRNTYI"/>
<dbReference type="EMBL" id="GG745364">
    <property type="protein sequence ID" value="KNE70043.1"/>
    <property type="molecule type" value="Genomic_DNA"/>
</dbReference>
<feature type="region of interest" description="Disordered" evidence="1">
    <location>
        <begin position="274"/>
        <end position="309"/>
    </location>
</feature>
<evidence type="ECO:0000313" key="4">
    <source>
        <dbReference type="Proteomes" id="UP000054350"/>
    </source>
</evidence>
<feature type="compositionally biased region" description="Acidic residues" evidence="1">
    <location>
        <begin position="481"/>
        <end position="511"/>
    </location>
</feature>
<protein>
    <recommendedName>
        <fullName evidence="2">Transcription factor IIIC subunit 5 HTH domain-containing protein</fullName>
    </recommendedName>
</protein>
<feature type="compositionally biased region" description="Acidic residues" evidence="1">
    <location>
        <begin position="382"/>
        <end position="411"/>
    </location>
</feature>
<dbReference type="OrthoDB" id="5598268at2759"/>
<dbReference type="eggNOG" id="KOG2473">
    <property type="taxonomic scope" value="Eukaryota"/>
</dbReference>
<accession>A0A0L0T5H8</accession>
<name>A0A0L0T5H8_ALLM3</name>
<dbReference type="Pfam" id="PF09734">
    <property type="entry name" value="Tau95"/>
    <property type="match status" value="1"/>
</dbReference>
<sequence>MTTCNLLVKVVRKRHRATGATKTTVAVEGIVAETGRFRSLADYQWIPDPNDSVSKARNAMRDLDLTALADLALDTPHAETLPVKDLRQFPPPLFSGLEMPLHYDFRQNPAVVQVAVPTADGSTATKLVNRSKTQRMLVTSVQHFHPIPMAPDKPQLDALHNIPPASVTAVRALFDARPVWTRLALVNALQALPNKMDGADAVRKLKRILPSVAYYLTSGPWKMTWVRFGFDPKVDRETRVFQILDTRNHFKAGWVRAKRRMLVPTAATAVAPDASAAATAAQDEPEGAAAAAGPAAEGENDGTGTGAHLFDGQRLHQMTSLFQLCDLTDPILKELVDSEEYLREACHPVDGWYFRGVILKLRARLRAKRAALASGKPYAPPPEDDLEVVMDGNENDAQDEPDQDENSDDADAPAPPTGPLVDPAAVARQVDDLMRSLDGGAGAAVVEDADPWNVFGEDAELMGLMDDEEQNDQVGGVRTSEDEDEDAEMAEADEIEEESSDESDEDDGDEL</sequence>
<dbReference type="PANTHER" id="PTHR13230:SF5">
    <property type="entry name" value="GENERAL TRANSCRIPTION FACTOR 3C POLYPEPTIDE 5"/>
    <property type="match status" value="1"/>
</dbReference>
<feature type="domain" description="Transcription factor IIIC subunit 5 HTH" evidence="2">
    <location>
        <begin position="89"/>
        <end position="247"/>
    </location>
</feature>
<evidence type="ECO:0000256" key="1">
    <source>
        <dbReference type="SAM" id="MobiDB-lite"/>
    </source>
</evidence>
<dbReference type="VEuPathDB" id="FungiDB:AMAG_20221"/>
<organism evidence="3 4">
    <name type="scientific">Allomyces macrogynus (strain ATCC 38327)</name>
    <name type="common">Allomyces javanicus var. macrogynus</name>
    <dbReference type="NCBI Taxonomy" id="578462"/>
    <lineage>
        <taxon>Eukaryota</taxon>
        <taxon>Fungi</taxon>
        <taxon>Fungi incertae sedis</taxon>
        <taxon>Blastocladiomycota</taxon>
        <taxon>Blastocladiomycetes</taxon>
        <taxon>Blastocladiales</taxon>
        <taxon>Blastocladiaceae</taxon>
        <taxon>Allomyces</taxon>
    </lineage>
</organism>
<dbReference type="AlphaFoldDB" id="A0A0L0T5H8"/>
<dbReference type="GO" id="GO:0000127">
    <property type="term" value="C:transcription factor TFIIIC complex"/>
    <property type="evidence" value="ECO:0007669"/>
    <property type="project" value="InterPro"/>
</dbReference>
<dbReference type="GO" id="GO:0001002">
    <property type="term" value="F:RNA polymerase III type 1 promoter sequence-specific DNA binding"/>
    <property type="evidence" value="ECO:0007669"/>
    <property type="project" value="TreeGrafter"/>
</dbReference>
<dbReference type="PANTHER" id="PTHR13230">
    <property type="entry name" value="GENERAL TRANSCRIPTION FACTOR IIIC, POLYPEPTIDE 5"/>
    <property type="match status" value="1"/>
</dbReference>
<feature type="region of interest" description="Disordered" evidence="1">
    <location>
        <begin position="371"/>
        <end position="422"/>
    </location>
</feature>
<dbReference type="InterPro" id="IPR040454">
    <property type="entry name" value="TF_IIIC_Tfc1/Sfc1"/>
</dbReference>
<dbReference type="Proteomes" id="UP000054350">
    <property type="component" value="Unassembled WGS sequence"/>
</dbReference>
<dbReference type="STRING" id="578462.A0A0L0T5H8"/>